<dbReference type="EMBL" id="JBEVYD010000005">
    <property type="protein sequence ID" value="KAL3233087.1"/>
    <property type="molecule type" value="Genomic_DNA"/>
</dbReference>
<feature type="region of interest" description="Disordered" evidence="1">
    <location>
        <begin position="644"/>
        <end position="723"/>
    </location>
</feature>
<reference evidence="2 3" key="1">
    <citation type="submission" date="2024-05" db="EMBL/GenBank/DDBJ databases">
        <title>Long read based assembly of the Candida bracarensis genome reveals expanded adhesin content.</title>
        <authorList>
            <person name="Marcet-Houben M."/>
            <person name="Ksiezopolska E."/>
            <person name="Gabaldon T."/>
        </authorList>
    </citation>
    <scope>NUCLEOTIDE SEQUENCE [LARGE SCALE GENOMIC DNA]</scope>
    <source>
        <strain evidence="2 3">CBM6</strain>
    </source>
</reference>
<feature type="compositionally biased region" description="Basic and acidic residues" evidence="1">
    <location>
        <begin position="675"/>
        <end position="703"/>
    </location>
</feature>
<comment type="caution">
    <text evidence="2">The sequence shown here is derived from an EMBL/GenBank/DDBJ whole genome shotgun (WGS) entry which is preliminary data.</text>
</comment>
<name>A0ABR4NWU9_9SACH</name>
<evidence type="ECO:0000313" key="2">
    <source>
        <dbReference type="EMBL" id="KAL3233087.1"/>
    </source>
</evidence>
<dbReference type="Pfam" id="PF11957">
    <property type="entry name" value="efThoc1"/>
    <property type="match status" value="1"/>
</dbReference>
<dbReference type="Proteomes" id="UP001623330">
    <property type="component" value="Unassembled WGS sequence"/>
</dbReference>
<dbReference type="InterPro" id="IPR021861">
    <property type="entry name" value="THO_THOC1"/>
</dbReference>
<accession>A0ABR4NWU9</accession>
<sequence>MESLVSTEAENLLKVFKGIADNHLDILEYPLAIDRFNEVDLKWTNLVNKVHDADEKDLDIIKELILKKIINELFPINEDVKDEEDTESSRKVLIERLNICAVLLDFTFNTRFHMSDYSQCSVIYFEIFSHLTDLLNWPYEIKEFWSYTESRIHFFKCGNSLEVSLLGESQLISYKPPLFDKLRKWNEMLLHINKRGLFNNPNDNEMKNKWLIFISALLPVNEESNFNRSGTITKNPKSNKERNMIRYKSPGRNKSQEGMFMEDYCYVLSEFIESPFEYICSSFDHKLELDNVLSAIIDSLLDLEDEFYTLIKKEKKSISSINATLTPNYTSTDYATKPNIPKFMDVSEKVDEINRFANDELLKSLESIKHIPQPTAFEISLKDADSLYQQMMILENDFYRKQFLIQVYFTCLLIERILTKEDVYEFYNNNNSKTKAKETEMFGRLNEQNIKKATLFSQHLIENRINKFYCFKDPEFYSLLKSLSVSEDCFVMLKLNGFKQFGDILVSSNIATAPVIDKSFKKFGFVKMGNKQINNVWKIETGFSNLRFESSSPATLYQELKENLNDSVRFDDNKDIVKTWQILRSLRSQYLFDFTGFNENNGLKGLYEKDANPPSTNLKIWKEQSIKDFNEPHRLKLQQAREYVQKRNEKKREHELSENGDNKRQKTEGGQNEIPDSKDVVIQKSDKVDKVEDKTSDDPKELDATNSQNPISATDNSNTDNPT</sequence>
<evidence type="ECO:0000313" key="3">
    <source>
        <dbReference type="Proteomes" id="UP001623330"/>
    </source>
</evidence>
<keyword evidence="3" id="KW-1185">Reference proteome</keyword>
<protein>
    <submittedName>
        <fullName evidence="2">THO complex subunit HPR1</fullName>
    </submittedName>
</protein>
<feature type="compositionally biased region" description="Polar residues" evidence="1">
    <location>
        <begin position="704"/>
        <end position="723"/>
    </location>
</feature>
<gene>
    <name evidence="2" type="ORF">RNJ44_05003</name>
</gene>
<feature type="compositionally biased region" description="Basic and acidic residues" evidence="1">
    <location>
        <begin position="644"/>
        <end position="667"/>
    </location>
</feature>
<evidence type="ECO:0000256" key="1">
    <source>
        <dbReference type="SAM" id="MobiDB-lite"/>
    </source>
</evidence>
<organism evidence="2 3">
    <name type="scientific">Nakaseomyces bracarensis</name>
    <dbReference type="NCBI Taxonomy" id="273131"/>
    <lineage>
        <taxon>Eukaryota</taxon>
        <taxon>Fungi</taxon>
        <taxon>Dikarya</taxon>
        <taxon>Ascomycota</taxon>
        <taxon>Saccharomycotina</taxon>
        <taxon>Saccharomycetes</taxon>
        <taxon>Saccharomycetales</taxon>
        <taxon>Saccharomycetaceae</taxon>
        <taxon>Nakaseomyces</taxon>
    </lineage>
</organism>
<proteinExistence type="predicted"/>